<keyword evidence="2" id="KW-1185">Reference proteome</keyword>
<protein>
    <submittedName>
        <fullName evidence="1">Melanoma-associated antigen B16</fullName>
    </submittedName>
</protein>
<evidence type="ECO:0000313" key="2">
    <source>
        <dbReference type="Proteomes" id="UP000299084"/>
    </source>
</evidence>
<reference evidence="1 2" key="1">
    <citation type="journal article" date="2019" name="Mol. Ecol. Resour.">
        <title>Improving Illumina assemblies with Hi-C and long reads: an example with the North African dromedary.</title>
        <authorList>
            <person name="Elbers J.P."/>
            <person name="Rogers M.F."/>
            <person name="Perelman P.L."/>
            <person name="Proskuryakova A.A."/>
            <person name="Serdyukova N.A."/>
            <person name="Johnson W.E."/>
            <person name="Horin P."/>
            <person name="Corander J."/>
            <person name="Murphy D."/>
            <person name="Burger P.A."/>
        </authorList>
    </citation>
    <scope>NUCLEOTIDE SEQUENCE [LARGE SCALE GENOMIC DNA]</scope>
    <source>
        <strain evidence="1">Drom800</strain>
        <tissue evidence="1">Blood</tissue>
    </source>
</reference>
<gene>
    <name evidence="1" type="ORF">Cadr_000002532</name>
</gene>
<comment type="caution">
    <text evidence="1">The sequence shown here is derived from an EMBL/GenBank/DDBJ whole genome shotgun (WGS) entry which is preliminary data.</text>
</comment>
<dbReference type="AlphaFoldDB" id="A0A5N4C434"/>
<proteinExistence type="predicted"/>
<dbReference type="EMBL" id="JWIN03000037">
    <property type="protein sequence ID" value="KAB1253597.1"/>
    <property type="molecule type" value="Genomic_DNA"/>
</dbReference>
<dbReference type="Proteomes" id="UP000299084">
    <property type="component" value="Unassembled WGS sequence"/>
</dbReference>
<accession>A0A5N4C434</accession>
<sequence length="48" mass="5472">MGLCAGRKHFIYGEPRELITKEYRQVANSRSARHEFCGVPGPTQRPAR</sequence>
<name>A0A5N4C434_CAMDR</name>
<evidence type="ECO:0000313" key="1">
    <source>
        <dbReference type="EMBL" id="KAB1253597.1"/>
    </source>
</evidence>
<organism evidence="1 2">
    <name type="scientific">Camelus dromedarius</name>
    <name type="common">Dromedary</name>
    <name type="synonym">Arabian camel</name>
    <dbReference type="NCBI Taxonomy" id="9838"/>
    <lineage>
        <taxon>Eukaryota</taxon>
        <taxon>Metazoa</taxon>
        <taxon>Chordata</taxon>
        <taxon>Craniata</taxon>
        <taxon>Vertebrata</taxon>
        <taxon>Euteleostomi</taxon>
        <taxon>Mammalia</taxon>
        <taxon>Eutheria</taxon>
        <taxon>Laurasiatheria</taxon>
        <taxon>Artiodactyla</taxon>
        <taxon>Tylopoda</taxon>
        <taxon>Camelidae</taxon>
        <taxon>Camelus</taxon>
    </lineage>
</organism>